<dbReference type="OrthoDB" id="3513892at2759"/>
<dbReference type="AlphaFoldDB" id="A0A1B8GFI9"/>
<dbReference type="Proteomes" id="UP000091956">
    <property type="component" value="Unassembled WGS sequence"/>
</dbReference>
<dbReference type="PANTHER" id="PTHR35910:SF6">
    <property type="entry name" value="2EXR DOMAIN-CONTAINING PROTEIN"/>
    <property type="match status" value="1"/>
</dbReference>
<name>A0A1B8GFI9_9PEZI</name>
<dbReference type="STRING" id="342668.A0A1B8GFI9"/>
<reference evidence="4" key="2">
    <citation type="journal article" date="2018" name="Nat. Commun.">
        <title>Extreme sensitivity to ultraviolet light in the fungal pathogen causing white-nose syndrome of bats.</title>
        <authorList>
            <person name="Palmer J.M."/>
            <person name="Drees K.P."/>
            <person name="Foster J.T."/>
            <person name="Lindner D.L."/>
        </authorList>
    </citation>
    <scope>NUCLEOTIDE SEQUENCE [LARGE SCALE GENOMIC DNA]</scope>
    <source>
        <strain evidence="4">UAMH 10579</strain>
    </source>
</reference>
<dbReference type="GeneID" id="28841326"/>
<evidence type="ECO:0000313" key="3">
    <source>
        <dbReference type="EMBL" id="OBT94602.1"/>
    </source>
</evidence>
<protein>
    <recommendedName>
        <fullName evidence="2">2EXR domain-containing protein</fullName>
    </recommendedName>
</protein>
<evidence type="ECO:0000256" key="1">
    <source>
        <dbReference type="SAM" id="MobiDB-lite"/>
    </source>
</evidence>
<dbReference type="Pfam" id="PF20150">
    <property type="entry name" value="2EXR"/>
    <property type="match status" value="1"/>
</dbReference>
<dbReference type="RefSeq" id="XP_018128335.1">
    <property type="nucleotide sequence ID" value="XM_018277369.2"/>
</dbReference>
<sequence>MPHAVPTYEACAYNDPAPLTPTTPDLALTTKSPAATTTSSTTSTSPSSSSSSPPALTSFHLFPHLYPELRLKIWHMALDLGPRVVTIHYEPTTHSFRSPTPPPSLLHTNRESRHEAQRAYPLLFGTASAPSHIPFHPAHDTLYFPRRSTMGYDDSLRDFGAFMATPADLDRVRVVALDSVDSREKRPWEAYDKAVFVKSFPRLENVVLVRGPKRAWLSNIPRAMGPVVEEREVEFLRVEEEEEKRVVKGFEAAFFGEEEALARIHCERGEDYVVARLPPVMVVSKRRVERE</sequence>
<dbReference type="InterPro" id="IPR045518">
    <property type="entry name" value="2EXR"/>
</dbReference>
<evidence type="ECO:0000313" key="4">
    <source>
        <dbReference type="Proteomes" id="UP000091956"/>
    </source>
</evidence>
<organism evidence="3 4">
    <name type="scientific">Pseudogymnoascus verrucosus</name>
    <dbReference type="NCBI Taxonomy" id="342668"/>
    <lineage>
        <taxon>Eukaryota</taxon>
        <taxon>Fungi</taxon>
        <taxon>Dikarya</taxon>
        <taxon>Ascomycota</taxon>
        <taxon>Pezizomycotina</taxon>
        <taxon>Leotiomycetes</taxon>
        <taxon>Thelebolales</taxon>
        <taxon>Thelebolaceae</taxon>
        <taxon>Pseudogymnoascus</taxon>
    </lineage>
</organism>
<feature type="region of interest" description="Disordered" evidence="1">
    <location>
        <begin position="22"/>
        <end position="53"/>
    </location>
</feature>
<feature type="domain" description="2EXR" evidence="2">
    <location>
        <begin position="59"/>
        <end position="142"/>
    </location>
</feature>
<keyword evidence="4" id="KW-1185">Reference proteome</keyword>
<reference evidence="3 4" key="1">
    <citation type="submission" date="2016-03" db="EMBL/GenBank/DDBJ databases">
        <title>Comparative genomics of Pseudogymnoascus destructans, the fungus causing white-nose syndrome of bats.</title>
        <authorList>
            <person name="Palmer J.M."/>
            <person name="Drees K.P."/>
            <person name="Foster J.T."/>
            <person name="Lindner D.L."/>
        </authorList>
    </citation>
    <scope>NUCLEOTIDE SEQUENCE [LARGE SCALE GENOMIC DNA]</scope>
    <source>
        <strain evidence="3 4">UAMH 10579</strain>
    </source>
</reference>
<evidence type="ECO:0000259" key="2">
    <source>
        <dbReference type="Pfam" id="PF20150"/>
    </source>
</evidence>
<dbReference type="PANTHER" id="PTHR35910">
    <property type="entry name" value="2EXR DOMAIN-CONTAINING PROTEIN"/>
    <property type="match status" value="1"/>
</dbReference>
<accession>A0A1B8GFI9</accession>
<proteinExistence type="predicted"/>
<gene>
    <name evidence="3" type="ORF">VE01_07940</name>
</gene>
<dbReference type="EMBL" id="KV460242">
    <property type="protein sequence ID" value="OBT94602.1"/>
    <property type="molecule type" value="Genomic_DNA"/>
</dbReference>